<dbReference type="EMBL" id="JACHOC010000005">
    <property type="protein sequence ID" value="MBB4623029.1"/>
    <property type="molecule type" value="Genomic_DNA"/>
</dbReference>
<name>A0ABR6KNQ7_9BACT</name>
<sequence>MKTIKNIIYLLTGLIGFGFTGCNDDDSYEPGPQTSPNCMQVYFLSTNEASKVIDASEEYAITLKIGREQTASAASVPIKILSQDEVLSIPTKVEFTAGQSISTIKISFPNAATATPYSYRLEIDGSEYADPYSILDGASKFTGSVLVASWEVAIKEATFKFGSIFPAFKQDILQMEGTNKYKITNYLNSGTDFIFTLDATTNVITPAGGYQSSATAWYFYNNDTEKIPIPCYPTGSEISINSFYLYLGASYTYLNLKTKKGRLYHYNFNSDETKGYNALDISWE</sequence>
<protein>
    <recommendedName>
        <fullName evidence="3">DUF1735 domain-containing protein</fullName>
    </recommendedName>
</protein>
<organism evidence="1 2">
    <name type="scientific">Parabacteroides faecis</name>
    <dbReference type="NCBI Taxonomy" id="1217282"/>
    <lineage>
        <taxon>Bacteria</taxon>
        <taxon>Pseudomonadati</taxon>
        <taxon>Bacteroidota</taxon>
        <taxon>Bacteroidia</taxon>
        <taxon>Bacteroidales</taxon>
        <taxon>Tannerellaceae</taxon>
        <taxon>Parabacteroides</taxon>
    </lineage>
</organism>
<dbReference type="Proteomes" id="UP000533637">
    <property type="component" value="Unassembled WGS sequence"/>
</dbReference>
<evidence type="ECO:0000313" key="1">
    <source>
        <dbReference type="EMBL" id="MBB4623029.1"/>
    </source>
</evidence>
<accession>A0ABR6KNQ7</accession>
<dbReference type="PROSITE" id="PS51257">
    <property type="entry name" value="PROKAR_LIPOPROTEIN"/>
    <property type="match status" value="1"/>
</dbReference>
<evidence type="ECO:0008006" key="3">
    <source>
        <dbReference type="Google" id="ProtNLM"/>
    </source>
</evidence>
<proteinExistence type="predicted"/>
<reference evidence="1 2" key="1">
    <citation type="submission" date="2020-08" db="EMBL/GenBank/DDBJ databases">
        <title>Genomic Encyclopedia of Type Strains, Phase IV (KMG-IV): sequencing the most valuable type-strain genomes for metagenomic binning, comparative biology and taxonomic classification.</title>
        <authorList>
            <person name="Goeker M."/>
        </authorList>
    </citation>
    <scope>NUCLEOTIDE SEQUENCE [LARGE SCALE GENOMIC DNA]</scope>
    <source>
        <strain evidence="1 2">DSM 102983</strain>
    </source>
</reference>
<gene>
    <name evidence="1" type="ORF">GGQ57_002938</name>
</gene>
<comment type="caution">
    <text evidence="1">The sequence shown here is derived from an EMBL/GenBank/DDBJ whole genome shotgun (WGS) entry which is preliminary data.</text>
</comment>
<keyword evidence="2" id="KW-1185">Reference proteome</keyword>
<dbReference type="RefSeq" id="WP_147382538.1">
    <property type="nucleotide sequence ID" value="NZ_BMPB01000005.1"/>
</dbReference>
<evidence type="ECO:0000313" key="2">
    <source>
        <dbReference type="Proteomes" id="UP000533637"/>
    </source>
</evidence>